<name>A0AAD6UQG9_9AGAR</name>
<reference evidence="2" key="1">
    <citation type="submission" date="2023-03" db="EMBL/GenBank/DDBJ databases">
        <title>Massive genome expansion in bonnet fungi (Mycena s.s.) driven by repeated elements and novel gene families across ecological guilds.</title>
        <authorList>
            <consortium name="Lawrence Berkeley National Laboratory"/>
            <person name="Harder C.B."/>
            <person name="Miyauchi S."/>
            <person name="Viragh M."/>
            <person name="Kuo A."/>
            <person name="Thoen E."/>
            <person name="Andreopoulos B."/>
            <person name="Lu D."/>
            <person name="Skrede I."/>
            <person name="Drula E."/>
            <person name="Henrissat B."/>
            <person name="Morin E."/>
            <person name="Kohler A."/>
            <person name="Barry K."/>
            <person name="LaButti K."/>
            <person name="Morin E."/>
            <person name="Salamov A."/>
            <person name="Lipzen A."/>
            <person name="Mereny Z."/>
            <person name="Hegedus B."/>
            <person name="Baldrian P."/>
            <person name="Stursova M."/>
            <person name="Weitz H."/>
            <person name="Taylor A."/>
            <person name="Grigoriev I.V."/>
            <person name="Nagy L.G."/>
            <person name="Martin F."/>
            <person name="Kauserud H."/>
        </authorList>
    </citation>
    <scope>NUCLEOTIDE SEQUENCE</scope>
    <source>
        <strain evidence="2">9144</strain>
    </source>
</reference>
<organism evidence="2 3">
    <name type="scientific">Mycena pura</name>
    <dbReference type="NCBI Taxonomy" id="153505"/>
    <lineage>
        <taxon>Eukaryota</taxon>
        <taxon>Fungi</taxon>
        <taxon>Dikarya</taxon>
        <taxon>Basidiomycota</taxon>
        <taxon>Agaricomycotina</taxon>
        <taxon>Agaricomycetes</taxon>
        <taxon>Agaricomycetidae</taxon>
        <taxon>Agaricales</taxon>
        <taxon>Marasmiineae</taxon>
        <taxon>Mycenaceae</taxon>
        <taxon>Mycena</taxon>
    </lineage>
</organism>
<feature type="region of interest" description="Disordered" evidence="1">
    <location>
        <begin position="266"/>
        <end position="317"/>
    </location>
</feature>
<keyword evidence="3" id="KW-1185">Reference proteome</keyword>
<gene>
    <name evidence="2" type="ORF">GGX14DRAFT_701412</name>
</gene>
<dbReference type="EMBL" id="JARJCW010000121">
    <property type="protein sequence ID" value="KAJ7192361.1"/>
    <property type="molecule type" value="Genomic_DNA"/>
</dbReference>
<evidence type="ECO:0000313" key="3">
    <source>
        <dbReference type="Proteomes" id="UP001219525"/>
    </source>
</evidence>
<evidence type="ECO:0000256" key="1">
    <source>
        <dbReference type="SAM" id="MobiDB-lite"/>
    </source>
</evidence>
<comment type="caution">
    <text evidence="2">The sequence shown here is derived from an EMBL/GenBank/DDBJ whole genome shotgun (WGS) entry which is preliminary data.</text>
</comment>
<evidence type="ECO:0000313" key="2">
    <source>
        <dbReference type="EMBL" id="KAJ7192361.1"/>
    </source>
</evidence>
<accession>A0AAD6UQG9</accession>
<sequence>MARAVVYAAATWELGLHVTASLSYYHTSAASASLRCARRTSLNDWERLWAPPYWVVIVTHTVRPFQKFSSPRVHGFASHCAHQQLERAVWDARVLLKSTPENAATCYLLSAPAQGDDAYAARPWAVVYPVHVRVLAPARRPLLGRGTAWSRTSVLVMQHDQLMLVGSEPPPLQAIPAALWMSRRPCPGSHVPRHCARTAARRDGCWRPCARRAALGGGGVRTVPHAHRAASRAGCWTAWIRRLGAALAAGRADAGAVWARRDAPRARLRAGHGARDGSSSSGRRPDGAYSIRTKETTICSRGRGQSEIADGRSGAGRGGGEGLDAAADLVAASTDLLLVLYVVKNGNI</sequence>
<dbReference type="AlphaFoldDB" id="A0AAD6UQG9"/>
<proteinExistence type="predicted"/>
<protein>
    <submittedName>
        <fullName evidence="2">Uncharacterized protein</fullName>
    </submittedName>
</protein>
<dbReference type="Proteomes" id="UP001219525">
    <property type="component" value="Unassembled WGS sequence"/>
</dbReference>